<evidence type="ECO:0000256" key="1">
    <source>
        <dbReference type="SAM" id="MobiDB-lite"/>
    </source>
</evidence>
<dbReference type="GeneID" id="116525270"/>
<feature type="compositionally biased region" description="Basic and acidic residues" evidence="1">
    <location>
        <begin position="108"/>
        <end position="127"/>
    </location>
</feature>
<keyword evidence="2" id="KW-1185">Reference proteome</keyword>
<feature type="region of interest" description="Disordered" evidence="1">
    <location>
        <begin position="54"/>
        <end position="162"/>
    </location>
</feature>
<dbReference type="RefSeq" id="XP_032096966.1">
    <property type="nucleotide sequence ID" value="XM_032241075.1"/>
</dbReference>
<accession>A0A6J3EVI1</accession>
<dbReference type="Proteomes" id="UP000504640">
    <property type="component" value="Unplaced"/>
</dbReference>
<dbReference type="AlphaFoldDB" id="A0A6J3EVI1"/>
<evidence type="ECO:0000313" key="2">
    <source>
        <dbReference type="Proteomes" id="UP000504640"/>
    </source>
</evidence>
<proteinExistence type="predicted"/>
<protein>
    <submittedName>
        <fullName evidence="3">Uncharacterized protein LOC116525270</fullName>
    </submittedName>
</protein>
<feature type="compositionally biased region" description="Basic and acidic residues" evidence="1">
    <location>
        <begin position="134"/>
        <end position="143"/>
    </location>
</feature>
<reference evidence="3" key="1">
    <citation type="submission" date="2025-08" db="UniProtKB">
        <authorList>
            <consortium name="RefSeq"/>
        </authorList>
    </citation>
    <scope>IDENTIFICATION</scope>
    <source>
        <tissue evidence="3">Blood</tissue>
    </source>
</reference>
<gene>
    <name evidence="3" type="primary">LOC116525270</name>
</gene>
<name>A0A6J3EVI1_SAPAP</name>
<organism evidence="2 3">
    <name type="scientific">Sapajus apella</name>
    <name type="common">Brown-capped capuchin</name>
    <name type="synonym">Cebus apella</name>
    <dbReference type="NCBI Taxonomy" id="9515"/>
    <lineage>
        <taxon>Eukaryota</taxon>
        <taxon>Metazoa</taxon>
        <taxon>Chordata</taxon>
        <taxon>Craniata</taxon>
        <taxon>Vertebrata</taxon>
        <taxon>Euteleostomi</taxon>
        <taxon>Mammalia</taxon>
        <taxon>Eutheria</taxon>
        <taxon>Euarchontoglires</taxon>
        <taxon>Primates</taxon>
        <taxon>Haplorrhini</taxon>
        <taxon>Platyrrhini</taxon>
        <taxon>Cebidae</taxon>
        <taxon>Cebinae</taxon>
        <taxon>Sapajus</taxon>
    </lineage>
</organism>
<sequence>MLQPGLKPLLGGLSRALGAQGLPPLAIFLLGNRGLDAHINLSLRLRSEEALLEETEAAGTHESRSGGYGSELARERESSRGRKGASSEGRREGHTGPKTSPPRGSCRPAREHRSVTRDAAEARREPPKGLSWSDSHRCPEGARTDSTLAPAGLHMLRALERG</sequence>
<evidence type="ECO:0000313" key="3">
    <source>
        <dbReference type="RefSeq" id="XP_032096966.1"/>
    </source>
</evidence>